<comment type="catalytic activity">
    <reaction evidence="1 7">
        <text>an S-(2-hydroxyacyl)glutathione + H2O = a 2-hydroxy carboxylate + glutathione + H(+)</text>
        <dbReference type="Rhea" id="RHEA:21864"/>
        <dbReference type="ChEBI" id="CHEBI:15377"/>
        <dbReference type="ChEBI" id="CHEBI:15378"/>
        <dbReference type="ChEBI" id="CHEBI:57925"/>
        <dbReference type="ChEBI" id="CHEBI:58896"/>
        <dbReference type="ChEBI" id="CHEBI:71261"/>
        <dbReference type="EC" id="3.1.2.6"/>
    </reaction>
</comment>
<feature type="binding site" evidence="7">
    <location>
        <position position="59"/>
    </location>
    <ligand>
        <name>Zn(2+)</name>
        <dbReference type="ChEBI" id="CHEBI:29105"/>
        <label>2</label>
    </ligand>
</feature>
<dbReference type="Pfam" id="PF00753">
    <property type="entry name" value="Lactamase_B"/>
    <property type="match status" value="1"/>
</dbReference>
<comment type="pathway">
    <text evidence="2 7">Secondary metabolite metabolism; methylglyoxal degradation; (R)-lactate from methylglyoxal: step 2/2.</text>
</comment>
<evidence type="ECO:0000256" key="3">
    <source>
        <dbReference type="ARBA" id="ARBA00006759"/>
    </source>
</evidence>
<evidence type="ECO:0000256" key="2">
    <source>
        <dbReference type="ARBA" id="ARBA00004963"/>
    </source>
</evidence>
<dbReference type="InterPro" id="IPR036866">
    <property type="entry name" value="RibonucZ/Hydroxyglut_hydro"/>
</dbReference>
<dbReference type="HAMAP" id="MF_01374">
    <property type="entry name" value="Glyoxalase_2"/>
    <property type="match status" value="1"/>
</dbReference>
<feature type="binding site" evidence="7">
    <location>
        <position position="118"/>
    </location>
    <ligand>
        <name>Zn(2+)</name>
        <dbReference type="ChEBI" id="CHEBI:29105"/>
        <label>1</label>
    </ligand>
</feature>
<dbReference type="PANTHER" id="PTHR43705">
    <property type="entry name" value="HYDROXYACYLGLUTATHIONE HYDROLASE"/>
    <property type="match status" value="1"/>
</dbReference>
<feature type="binding site" evidence="7">
    <location>
        <position position="137"/>
    </location>
    <ligand>
        <name>Zn(2+)</name>
        <dbReference type="ChEBI" id="CHEBI:29105"/>
        <label>1</label>
    </ligand>
</feature>
<dbReference type="InterPro" id="IPR035680">
    <property type="entry name" value="Clx_II_MBL"/>
</dbReference>
<evidence type="ECO:0000256" key="7">
    <source>
        <dbReference type="HAMAP-Rule" id="MF_01374"/>
    </source>
</evidence>
<sequence>MPLSILAVPAFDDNYLWIVHNGRQAIVVDPGNGEVVAARLQELHLDLVAILITHHHADHIGGVPYLLHHFTVPVYGPNDDRINSISHKISYNDESEVTPRIRIDVLDLDVEVLFVPGHTKTHIAFYSASLASLFCGDTLFAGGCGRLFEGSPEQMLNSLKKLSLLPEDTRVYCAHEYTLSNLKFALAADPHNQALQDRFRLVEQQRANQISTVPSLIGIEKQTNPFLRYDDTNLRENLLSLGRIASKADDVAVFAALREWKNNFRA</sequence>
<dbReference type="InterPro" id="IPR001279">
    <property type="entry name" value="Metallo-B-lactamas"/>
</dbReference>
<feature type="binding site" evidence="7">
    <location>
        <position position="58"/>
    </location>
    <ligand>
        <name>Zn(2+)</name>
        <dbReference type="ChEBI" id="CHEBI:29105"/>
        <label>2</label>
    </ligand>
</feature>
<organism evidence="9 10">
    <name type="scientific">Undibacterium cyanobacteriorum</name>
    <dbReference type="NCBI Taxonomy" id="3073561"/>
    <lineage>
        <taxon>Bacteria</taxon>
        <taxon>Pseudomonadati</taxon>
        <taxon>Pseudomonadota</taxon>
        <taxon>Betaproteobacteria</taxon>
        <taxon>Burkholderiales</taxon>
        <taxon>Oxalobacteraceae</taxon>
        <taxon>Undibacterium</taxon>
    </lineage>
</organism>
<comment type="function">
    <text evidence="7">Thiolesterase that catalyzes the hydrolysis of S-D-lactoyl-glutathione to form glutathione and D-lactic acid.</text>
</comment>
<dbReference type="Proteomes" id="UP001181355">
    <property type="component" value="Chromosome"/>
</dbReference>
<feature type="binding site" evidence="7">
    <location>
        <position position="56"/>
    </location>
    <ligand>
        <name>Zn(2+)</name>
        <dbReference type="ChEBI" id="CHEBI:29105"/>
        <label>1</label>
    </ligand>
</feature>
<dbReference type="PANTHER" id="PTHR43705:SF1">
    <property type="entry name" value="HYDROXYACYLGLUTATHIONE HYDROLASE GLOB"/>
    <property type="match status" value="1"/>
</dbReference>
<protein>
    <recommendedName>
        <fullName evidence="7">Hydroxyacylglutathione hydrolase</fullName>
        <ecNumber evidence="7">3.1.2.6</ecNumber>
    </recommendedName>
    <alternativeName>
        <fullName evidence="7">Glyoxalase II</fullName>
        <shortName evidence="7">Glx II</shortName>
    </alternativeName>
</protein>
<keyword evidence="4 7" id="KW-0479">Metal-binding</keyword>
<gene>
    <name evidence="7 9" type="primary">gloB</name>
    <name evidence="9" type="ORF">RF679_13070</name>
</gene>
<evidence type="ECO:0000256" key="1">
    <source>
        <dbReference type="ARBA" id="ARBA00001623"/>
    </source>
</evidence>
<dbReference type="InterPro" id="IPR017782">
    <property type="entry name" value="Hydroxyacylglutathione_Hdrlase"/>
</dbReference>
<dbReference type="InterPro" id="IPR032282">
    <property type="entry name" value="HAGH_C"/>
</dbReference>
<dbReference type="Gene3D" id="3.60.15.10">
    <property type="entry name" value="Ribonuclease Z/Hydroxyacylglutathione hydrolase-like"/>
    <property type="match status" value="1"/>
</dbReference>
<dbReference type="CDD" id="cd07723">
    <property type="entry name" value="hydroxyacylglutathione_hydrolase_MBL-fold"/>
    <property type="match status" value="1"/>
</dbReference>
<feature type="binding site" evidence="7">
    <location>
        <position position="137"/>
    </location>
    <ligand>
        <name>Zn(2+)</name>
        <dbReference type="ChEBI" id="CHEBI:29105"/>
        <label>2</label>
    </ligand>
</feature>
<dbReference type="InterPro" id="IPR050110">
    <property type="entry name" value="Glyoxalase_II_hydrolase"/>
</dbReference>
<comment type="similarity">
    <text evidence="3 7">Belongs to the metallo-beta-lactamase superfamily. Glyoxalase II family.</text>
</comment>
<dbReference type="RefSeq" id="WP_309481073.1">
    <property type="nucleotide sequence ID" value="NZ_CP133720.1"/>
</dbReference>
<dbReference type="NCBIfam" id="TIGR03413">
    <property type="entry name" value="GSH_gloB"/>
    <property type="match status" value="1"/>
</dbReference>
<evidence type="ECO:0000313" key="9">
    <source>
        <dbReference type="EMBL" id="WMW79577.1"/>
    </source>
</evidence>
<evidence type="ECO:0000313" key="10">
    <source>
        <dbReference type="Proteomes" id="UP001181355"/>
    </source>
</evidence>
<dbReference type="GO" id="GO:0004416">
    <property type="term" value="F:hydroxyacylglutathione hydrolase activity"/>
    <property type="evidence" value="ECO:0007669"/>
    <property type="project" value="UniProtKB-EC"/>
</dbReference>
<feature type="binding site" evidence="7">
    <location>
        <position position="54"/>
    </location>
    <ligand>
        <name>Zn(2+)</name>
        <dbReference type="ChEBI" id="CHEBI:29105"/>
        <label>1</label>
    </ligand>
</feature>
<name>A0ABY9RED3_9BURK</name>
<evidence type="ECO:0000256" key="5">
    <source>
        <dbReference type="ARBA" id="ARBA00022801"/>
    </source>
</evidence>
<dbReference type="Pfam" id="PF16123">
    <property type="entry name" value="HAGH_C"/>
    <property type="match status" value="1"/>
</dbReference>
<dbReference type="PIRSF" id="PIRSF005457">
    <property type="entry name" value="Glx"/>
    <property type="match status" value="1"/>
</dbReference>
<evidence type="ECO:0000256" key="4">
    <source>
        <dbReference type="ARBA" id="ARBA00022723"/>
    </source>
</evidence>
<dbReference type="SUPFAM" id="SSF56281">
    <property type="entry name" value="Metallo-hydrolase/oxidoreductase"/>
    <property type="match status" value="1"/>
</dbReference>
<dbReference type="EMBL" id="CP133720">
    <property type="protein sequence ID" value="WMW79577.1"/>
    <property type="molecule type" value="Genomic_DNA"/>
</dbReference>
<comment type="cofactor">
    <cofactor evidence="7">
        <name>Zn(2+)</name>
        <dbReference type="ChEBI" id="CHEBI:29105"/>
    </cofactor>
    <text evidence="7">Binds 2 Zn(2+) ions per subunit.</text>
</comment>
<keyword evidence="5 7" id="KW-0378">Hydrolase</keyword>
<feature type="binding site" evidence="7">
    <location>
        <position position="175"/>
    </location>
    <ligand>
        <name>Zn(2+)</name>
        <dbReference type="ChEBI" id="CHEBI:29105"/>
        <label>2</label>
    </ligand>
</feature>
<proteinExistence type="inferred from homology"/>
<dbReference type="EC" id="3.1.2.6" evidence="7"/>
<keyword evidence="6 7" id="KW-0862">Zinc</keyword>
<evidence type="ECO:0000259" key="8">
    <source>
        <dbReference type="SMART" id="SM00849"/>
    </source>
</evidence>
<evidence type="ECO:0000256" key="6">
    <source>
        <dbReference type="ARBA" id="ARBA00022833"/>
    </source>
</evidence>
<dbReference type="SMART" id="SM00849">
    <property type="entry name" value="Lactamase_B"/>
    <property type="match status" value="1"/>
</dbReference>
<reference evidence="9" key="1">
    <citation type="submission" date="2023-09" db="EMBL/GenBank/DDBJ databases">
        <title>Undibacterium sp. 20NA77.5 isolated from freshwater.</title>
        <authorList>
            <person name="Le V."/>
            <person name="Ko S.-R."/>
            <person name="Ahn C.-Y."/>
            <person name="Oh H.-M."/>
        </authorList>
    </citation>
    <scope>NUCLEOTIDE SEQUENCE</scope>
    <source>
        <strain evidence="9">20NA77.5</strain>
    </source>
</reference>
<keyword evidence="10" id="KW-1185">Reference proteome</keyword>
<accession>A0ABY9RED3</accession>
<comment type="subunit">
    <text evidence="7">Monomer.</text>
</comment>
<feature type="domain" description="Metallo-beta-lactamase" evidence="8">
    <location>
        <begin position="13"/>
        <end position="175"/>
    </location>
</feature>